<evidence type="ECO:0000313" key="2">
    <source>
        <dbReference type="Proteomes" id="UP001234297"/>
    </source>
</evidence>
<name>A0ACC2LI30_PERAE</name>
<gene>
    <name evidence="1" type="ORF">MRB53_026427</name>
</gene>
<sequence>MMGPNFKKSAFEESVLAIGATGKNKISSLDRLSYSFRMLTVYGHGEDGIDSISSSHTWSGQALDGECSHMLASRDDITSKSTLTDNQRNHGQNNLFSISSILIADGKTPLLASKPIAETNISQNFSLQKGAT</sequence>
<evidence type="ECO:0000313" key="1">
    <source>
        <dbReference type="EMBL" id="KAJ8633091.1"/>
    </source>
</evidence>
<reference evidence="1 2" key="1">
    <citation type="journal article" date="2022" name="Hortic Res">
        <title>A haplotype resolved chromosomal level avocado genome allows analysis of novel avocado genes.</title>
        <authorList>
            <person name="Nath O."/>
            <person name="Fletcher S.J."/>
            <person name="Hayward A."/>
            <person name="Shaw L.M."/>
            <person name="Masouleh A.K."/>
            <person name="Furtado A."/>
            <person name="Henry R.J."/>
            <person name="Mitter N."/>
        </authorList>
    </citation>
    <scope>NUCLEOTIDE SEQUENCE [LARGE SCALE GENOMIC DNA]</scope>
    <source>
        <strain evidence="2">cv. Hass</strain>
    </source>
</reference>
<organism evidence="1 2">
    <name type="scientific">Persea americana</name>
    <name type="common">Avocado</name>
    <dbReference type="NCBI Taxonomy" id="3435"/>
    <lineage>
        <taxon>Eukaryota</taxon>
        <taxon>Viridiplantae</taxon>
        <taxon>Streptophyta</taxon>
        <taxon>Embryophyta</taxon>
        <taxon>Tracheophyta</taxon>
        <taxon>Spermatophyta</taxon>
        <taxon>Magnoliopsida</taxon>
        <taxon>Magnoliidae</taxon>
        <taxon>Laurales</taxon>
        <taxon>Lauraceae</taxon>
        <taxon>Persea</taxon>
    </lineage>
</organism>
<keyword evidence="2" id="KW-1185">Reference proteome</keyword>
<accession>A0ACC2LI30</accession>
<dbReference type="Proteomes" id="UP001234297">
    <property type="component" value="Chromosome 8"/>
</dbReference>
<proteinExistence type="predicted"/>
<protein>
    <submittedName>
        <fullName evidence="1">Uncharacterized protein</fullName>
    </submittedName>
</protein>
<dbReference type="EMBL" id="CM056816">
    <property type="protein sequence ID" value="KAJ8633091.1"/>
    <property type="molecule type" value="Genomic_DNA"/>
</dbReference>
<comment type="caution">
    <text evidence="1">The sequence shown here is derived from an EMBL/GenBank/DDBJ whole genome shotgun (WGS) entry which is preliminary data.</text>
</comment>